<dbReference type="GO" id="GO:0051225">
    <property type="term" value="P:spindle assembly"/>
    <property type="evidence" value="ECO:0000318"/>
    <property type="project" value="GO_Central"/>
</dbReference>
<comment type="subcellular location">
    <subcellularLocation>
        <location evidence="1">Cytoplasm</location>
        <location evidence="1">Cytoskeleton</location>
        <location evidence="1">Spindle</location>
    </subcellularLocation>
</comment>
<keyword evidence="9" id="KW-0131">Cell cycle</keyword>
<keyword evidence="3" id="KW-0963">Cytoplasm</keyword>
<keyword evidence="6" id="KW-0498">Mitosis</keyword>
<gene>
    <name evidence="11" type="primary">LOC103280683</name>
</gene>
<dbReference type="PANTHER" id="PTHR19378">
    <property type="entry name" value="GOLGIN- RELATED"/>
    <property type="match status" value="1"/>
</dbReference>
<evidence type="ECO:0000256" key="2">
    <source>
        <dbReference type="ARBA" id="ARBA00009645"/>
    </source>
</evidence>
<dbReference type="GeneTree" id="ENSGT00390000011904"/>
<accession>H9GQ15</accession>
<dbReference type="KEGG" id="acs:103280683"/>
<evidence type="ECO:0000256" key="8">
    <source>
        <dbReference type="ARBA" id="ARBA00023212"/>
    </source>
</evidence>
<reference evidence="11" key="2">
    <citation type="submission" date="2025-08" db="UniProtKB">
        <authorList>
            <consortium name="Ensembl"/>
        </authorList>
    </citation>
    <scope>IDENTIFICATION</scope>
</reference>
<dbReference type="GO" id="GO:0051301">
    <property type="term" value="P:cell division"/>
    <property type="evidence" value="ECO:0007669"/>
    <property type="project" value="UniProtKB-KW"/>
</dbReference>
<proteinExistence type="inferred from homology"/>
<organism evidence="11 12">
    <name type="scientific">Anolis carolinensis</name>
    <name type="common">Green anole</name>
    <name type="synonym">American chameleon</name>
    <dbReference type="NCBI Taxonomy" id="28377"/>
    <lineage>
        <taxon>Eukaryota</taxon>
        <taxon>Metazoa</taxon>
        <taxon>Chordata</taxon>
        <taxon>Craniata</taxon>
        <taxon>Vertebrata</taxon>
        <taxon>Euteleostomi</taxon>
        <taxon>Lepidosauria</taxon>
        <taxon>Squamata</taxon>
        <taxon>Bifurcata</taxon>
        <taxon>Unidentata</taxon>
        <taxon>Episquamata</taxon>
        <taxon>Toxicofera</taxon>
        <taxon>Iguania</taxon>
        <taxon>Dactyloidae</taxon>
        <taxon>Anolis</taxon>
    </lineage>
</organism>
<dbReference type="InterPro" id="IPR032733">
    <property type="entry name" value="HAUS3_N"/>
</dbReference>
<dbReference type="Proteomes" id="UP000001646">
    <property type="component" value="Unplaced"/>
</dbReference>
<dbReference type="InterPro" id="IPR026206">
    <property type="entry name" value="HAUS3"/>
</dbReference>
<keyword evidence="12" id="KW-1185">Reference proteome</keyword>
<name>H9GQ15_ANOCA</name>
<reference evidence="11" key="1">
    <citation type="submission" date="2009-12" db="EMBL/GenBank/DDBJ databases">
        <title>The Genome Sequence of Anolis carolinensis (Green Anole Lizard).</title>
        <authorList>
            <consortium name="The Genome Sequencing Platform"/>
            <person name="Di Palma F."/>
            <person name="Alfoldi J."/>
            <person name="Heiman D."/>
            <person name="Young S."/>
            <person name="Grabherr M."/>
            <person name="Johnson J."/>
            <person name="Lander E.S."/>
            <person name="Lindblad-Toh K."/>
        </authorList>
    </citation>
    <scope>NUCLEOTIDE SEQUENCE [LARGE SCALE GENOMIC DNA]</scope>
    <source>
        <strain evidence="11">JBL SC #1</strain>
    </source>
</reference>
<dbReference type="GO" id="GO:0072686">
    <property type="term" value="C:mitotic spindle"/>
    <property type="evidence" value="ECO:0000318"/>
    <property type="project" value="GO_Central"/>
</dbReference>
<evidence type="ECO:0000259" key="10">
    <source>
        <dbReference type="Pfam" id="PF14932"/>
    </source>
</evidence>
<dbReference type="Pfam" id="PF14932">
    <property type="entry name" value="HAUS-augmin3"/>
    <property type="match status" value="1"/>
</dbReference>
<dbReference type="PRINTS" id="PR02089">
    <property type="entry name" value="HAUSAUGMINL3"/>
</dbReference>
<evidence type="ECO:0000256" key="7">
    <source>
        <dbReference type="ARBA" id="ARBA00023054"/>
    </source>
</evidence>
<dbReference type="PANTHER" id="PTHR19378:SF1">
    <property type="entry name" value="HAUS AUGMIN-LIKE COMPLEX SUBUNIT 3 N-TERMINAL DOMAIN-CONTAINING PROTEIN"/>
    <property type="match status" value="1"/>
</dbReference>
<keyword evidence="5" id="KW-0493">Microtubule</keyword>
<dbReference type="Ensembl" id="ENSACAT00000021084.4">
    <property type="protein sequence ID" value="ENSACAP00000017839.3"/>
    <property type="gene ID" value="ENSACAG00000021018.4"/>
</dbReference>
<evidence type="ECO:0000256" key="6">
    <source>
        <dbReference type="ARBA" id="ARBA00022776"/>
    </source>
</evidence>
<dbReference type="GeneID" id="103280683"/>
<feature type="domain" description="HAUS augmin-like complex subunit 3 N-terminal" evidence="10">
    <location>
        <begin position="42"/>
        <end position="319"/>
    </location>
</feature>
<evidence type="ECO:0000256" key="5">
    <source>
        <dbReference type="ARBA" id="ARBA00022701"/>
    </source>
</evidence>
<evidence type="ECO:0000256" key="9">
    <source>
        <dbReference type="ARBA" id="ARBA00023306"/>
    </source>
</evidence>
<dbReference type="GO" id="GO:0070652">
    <property type="term" value="C:HAUS complex"/>
    <property type="evidence" value="ECO:0000318"/>
    <property type="project" value="GO_Central"/>
</dbReference>
<dbReference type="Bgee" id="ENSACAG00000021018">
    <property type="expression patterns" value="Expressed in dewlap and 1 other cell type or tissue"/>
</dbReference>
<evidence type="ECO:0000256" key="1">
    <source>
        <dbReference type="ARBA" id="ARBA00004186"/>
    </source>
</evidence>
<keyword evidence="8" id="KW-0206">Cytoskeleton</keyword>
<dbReference type="GO" id="GO:0005874">
    <property type="term" value="C:microtubule"/>
    <property type="evidence" value="ECO:0007669"/>
    <property type="project" value="UniProtKB-KW"/>
</dbReference>
<dbReference type="eggNOG" id="ENOG502SIZ9">
    <property type="taxonomic scope" value="Eukaryota"/>
</dbReference>
<evidence type="ECO:0000313" key="11">
    <source>
        <dbReference type="Ensembl" id="ENSACAP00000017839.3"/>
    </source>
</evidence>
<comment type="similarity">
    <text evidence="2">Belongs to the HAUS3 family.</text>
</comment>
<dbReference type="AlphaFoldDB" id="H9GQ15"/>
<dbReference type="HOGENOM" id="CLU_031795_0_0_1"/>
<protein>
    <recommendedName>
        <fullName evidence="10">HAUS augmin-like complex subunit 3 N-terminal domain-containing protein</fullName>
    </recommendedName>
</protein>
<evidence type="ECO:0000256" key="4">
    <source>
        <dbReference type="ARBA" id="ARBA00022618"/>
    </source>
</evidence>
<dbReference type="OrthoDB" id="2159690at2759"/>
<evidence type="ECO:0000256" key="3">
    <source>
        <dbReference type="ARBA" id="ARBA00022490"/>
    </source>
</evidence>
<dbReference type="GO" id="GO:0031023">
    <property type="term" value="P:microtubule organizing center organization"/>
    <property type="evidence" value="ECO:0000318"/>
    <property type="project" value="GO_Central"/>
</dbReference>
<keyword evidence="4" id="KW-0132">Cell division</keyword>
<keyword evidence="7" id="KW-0175">Coiled coil</keyword>
<evidence type="ECO:0000313" key="12">
    <source>
        <dbReference type="Proteomes" id="UP000001646"/>
    </source>
</evidence>
<dbReference type="STRING" id="28377.ENSACAP00000017839"/>
<sequence length="701" mass="80949">MFARRHSRAFLLDTCNRGTQFVEILKMVYPKADCLHEDDFDWLIECPETEQFLEWFCNTVGEENLLNCIELESYEKLVASGKPILEGEALEEALKTCSQYFEVKDVLQSNEAPSLEALEQEMQALKNQCTCHIKRHNKLQVRAASLKQGVFCSTEKIEKSKRELKKAHLKLEIVNFQSNDILSQFCKTARELAQCQTVLGNEQMRTSMATADLSHYLKSEETTTKALSGYFSKVMPSMHNIEADKTILERNWQGSTWEELISDITVRLAQEGLLGNKSTVSDKDSEEHKRVTAVVKSYELYKEQLAEKEEPKFTQKALSEEMDMPKTEDSRTWGQAALNDCQGGLKHAEADETEYLKENKLEASEELGRMKSGYMWSKMEVVMLSAKLKGISSSLQWAVKTLKIFKEKKMKEEKGELCLRIDRCQEQLYTLQTEVDQAKTQQLVPLLRGSAHLCLPILSGELDLEANRLGYLELMQEETADQMLGQLSHLELLKLLLMLEKKNMQQMGSLMEEMSTTLNERLSKLQDWQSCIEDSRFSIKQCPQTLMDLNDFTTLRLWKMLDKPSQKYELFRAYETLASQGSQLWQELRMLQVQLATPHTQLPKLESENKILYCLMYGDAKQLMLRAQELSEPLEQLSTTHAKLYQMLLDTQSDLKSKRKSLQSHFQKTMHSLYVHFFNNPDYLKDLVEDVEKKAVVSSYI</sequence>
<dbReference type="InParanoid" id="H9GQ15"/>
<dbReference type="GO" id="GO:0005815">
    <property type="term" value="C:microtubule organizing center"/>
    <property type="evidence" value="ECO:0000318"/>
    <property type="project" value="GO_Central"/>
</dbReference>
<reference evidence="11" key="3">
    <citation type="submission" date="2025-09" db="UniProtKB">
        <authorList>
            <consortium name="Ensembl"/>
        </authorList>
    </citation>
    <scope>IDENTIFICATION</scope>
</reference>